<reference evidence="1" key="1">
    <citation type="submission" date="2018-10" db="EMBL/GenBank/DDBJ databases">
        <title>Hidden diversity of soil giant viruses.</title>
        <authorList>
            <person name="Schulz F."/>
            <person name="Alteio L."/>
            <person name="Goudeau D."/>
            <person name="Ryan E.M."/>
            <person name="Malmstrom R.R."/>
            <person name="Blanchard J."/>
            <person name="Woyke T."/>
        </authorList>
    </citation>
    <scope>NUCLEOTIDE SEQUENCE</scope>
    <source>
        <strain evidence="1">HYV1</strain>
    </source>
</reference>
<name>A0A3G5ADN0_9VIRU</name>
<proteinExistence type="predicted"/>
<dbReference type="EMBL" id="MK072397">
    <property type="protein sequence ID" value="AYV83993.1"/>
    <property type="molecule type" value="Genomic_DNA"/>
</dbReference>
<organism evidence="1">
    <name type="scientific">Hyperionvirus sp</name>
    <dbReference type="NCBI Taxonomy" id="2487770"/>
    <lineage>
        <taxon>Viruses</taxon>
        <taxon>Varidnaviria</taxon>
        <taxon>Bamfordvirae</taxon>
        <taxon>Nucleocytoviricota</taxon>
        <taxon>Megaviricetes</taxon>
        <taxon>Imitervirales</taxon>
        <taxon>Mimiviridae</taxon>
        <taxon>Klosneuvirinae</taxon>
    </lineage>
</organism>
<gene>
    <name evidence="1" type="ORF">Hyperionvirus15_31</name>
</gene>
<accession>A0A3G5ADN0</accession>
<protein>
    <submittedName>
        <fullName evidence="1">Uncharacterized protein</fullName>
    </submittedName>
</protein>
<sequence>MDFRLIGLFILVVLVWILLGGARNGGAPKYDFAVVNPVSVLPIV</sequence>
<evidence type="ECO:0000313" key="1">
    <source>
        <dbReference type="EMBL" id="AYV83993.1"/>
    </source>
</evidence>